<evidence type="ECO:0000259" key="1">
    <source>
        <dbReference type="Pfam" id="PF00534"/>
    </source>
</evidence>
<feature type="domain" description="Glycosyltransferase subfamily 4-like N-terminal" evidence="2">
    <location>
        <begin position="14"/>
        <end position="176"/>
    </location>
</feature>
<evidence type="ECO:0000313" key="3">
    <source>
        <dbReference type="EMBL" id="MCC3804259.1"/>
    </source>
</evidence>
<gene>
    <name evidence="4" type="primary">wbnK</name>
    <name evidence="3" type="ORF">IB292_04320</name>
</gene>
<dbReference type="SUPFAM" id="SSF53756">
    <property type="entry name" value="UDP-Glycosyltransferase/glycogen phosphorylase"/>
    <property type="match status" value="1"/>
</dbReference>
<dbReference type="Pfam" id="PF00534">
    <property type="entry name" value="Glycos_transf_1"/>
    <property type="match status" value="1"/>
</dbReference>
<accession>A0A5P5X5P7</accession>
<dbReference type="RefSeq" id="WP_078533974.1">
    <property type="nucleotide sequence ID" value="NZ_CP064041.1"/>
</dbReference>
<dbReference type="Pfam" id="PF13439">
    <property type="entry name" value="Glyco_transf_4"/>
    <property type="match status" value="1"/>
</dbReference>
<evidence type="ECO:0000259" key="2">
    <source>
        <dbReference type="Pfam" id="PF13439"/>
    </source>
</evidence>
<organism evidence="4">
    <name type="scientific">Vibrio parahaemolyticus</name>
    <dbReference type="NCBI Taxonomy" id="670"/>
    <lineage>
        <taxon>Bacteria</taxon>
        <taxon>Pseudomonadati</taxon>
        <taxon>Pseudomonadota</taxon>
        <taxon>Gammaproteobacteria</taxon>
        <taxon>Vibrionales</taxon>
        <taxon>Vibrionaceae</taxon>
        <taxon>Vibrio</taxon>
    </lineage>
</organism>
<dbReference type="GO" id="GO:0016757">
    <property type="term" value="F:glycosyltransferase activity"/>
    <property type="evidence" value="ECO:0007669"/>
    <property type="project" value="InterPro"/>
</dbReference>
<proteinExistence type="predicted"/>
<dbReference type="InterPro" id="IPR001296">
    <property type="entry name" value="Glyco_trans_1"/>
</dbReference>
<dbReference type="AlphaFoldDB" id="A0A5P5X5P7"/>
<name>A0A5P5X5P7_VIBPH</name>
<protein>
    <submittedName>
        <fullName evidence="4">Glycosyl transferase</fullName>
    </submittedName>
    <submittedName>
        <fullName evidence="3">Glycosyltransferase</fullName>
    </submittedName>
</protein>
<evidence type="ECO:0000313" key="4">
    <source>
        <dbReference type="EMBL" id="QFF90568.1"/>
    </source>
</evidence>
<dbReference type="EMBL" id="MK473652">
    <property type="protein sequence ID" value="QFF90568.1"/>
    <property type="molecule type" value="Genomic_DNA"/>
</dbReference>
<sequence length="375" mass="42417">MKKIVHIITGLGDGGAEASLFNLCKVTQKSKRVENYVISLLPGGKYKRLLEGIGINVLELNFSKQPIHCFCVLTKVLKEMDIDVVQTWMYHADFIGGLAAKLAKKKNIVWGVHNTVLELDKSKLTTVIISRINSILSYVIPKKIIYCAESSRKVHEKLYYKRSVGVVINNGYDLERFSNDVVIPEDLNKYRQKEDQIIFGMVGRYDKFKDHNNLFRAISLVKKVRHNFKVILIGNGINSENKDIVNQINEQEINDEIILLGQRDDIPSIMNFIDVHILSSSAEAFPNVICEAMAVGTPCLSTDVGDASIIIGDNGWIVPSKSPQKLANAIVKIIVEIEENNDIFLNRKKTCMSKIKDNYSIESSSEKYINLWEFH</sequence>
<feature type="domain" description="Glycosyl transferase family 1" evidence="1">
    <location>
        <begin position="184"/>
        <end position="341"/>
    </location>
</feature>
<dbReference type="EMBL" id="JACVHL010000003">
    <property type="protein sequence ID" value="MCC3804259.1"/>
    <property type="molecule type" value="Genomic_DNA"/>
</dbReference>
<dbReference type="InterPro" id="IPR028098">
    <property type="entry name" value="Glyco_trans_4-like_N"/>
</dbReference>
<dbReference type="Proteomes" id="UP000726777">
    <property type="component" value="Unassembled WGS sequence"/>
</dbReference>
<reference evidence="4" key="1">
    <citation type="journal article" date="2019" name="Int. J. Food Microbiol.">
        <title>Developing a novel molecular serotyping system based on capsular polysaccharide synthesis gene clusters of Vibrio parahaemolyticus.</title>
        <authorList>
            <person name="Pang Y."/>
            <person name="Guo X."/>
            <person name="Tian X."/>
            <person name="Liu F."/>
            <person name="Wang L."/>
            <person name="Wu J."/>
            <person name="Zhang S."/>
            <person name="Li S."/>
            <person name="Liu B."/>
        </authorList>
    </citation>
    <scope>NUCLEOTIDE SEQUENCE</scope>
    <source>
        <strain evidence="4">G3552</strain>
    </source>
</reference>
<dbReference type="Gene3D" id="3.40.50.2000">
    <property type="entry name" value="Glycogen Phosphorylase B"/>
    <property type="match status" value="2"/>
</dbReference>
<keyword evidence="4" id="KW-0808">Transferase</keyword>
<dbReference type="PANTHER" id="PTHR12526:SF638">
    <property type="entry name" value="SPORE COAT PROTEIN SA"/>
    <property type="match status" value="1"/>
</dbReference>
<dbReference type="PANTHER" id="PTHR12526">
    <property type="entry name" value="GLYCOSYLTRANSFERASE"/>
    <property type="match status" value="1"/>
</dbReference>
<reference evidence="3" key="2">
    <citation type="submission" date="2020-09" db="EMBL/GenBank/DDBJ databases">
        <title>Genome sequence of Vibrio parahaemolyticus isolates.</title>
        <authorList>
            <person name="Hammerl J.A."/>
            <person name="Strauch E."/>
        </authorList>
    </citation>
    <scope>NUCLEOTIDE SEQUENCE</scope>
    <source>
        <strain evidence="3">17-VB00146</strain>
    </source>
</reference>
<dbReference type="GO" id="GO:1901135">
    <property type="term" value="P:carbohydrate derivative metabolic process"/>
    <property type="evidence" value="ECO:0007669"/>
    <property type="project" value="UniProtKB-ARBA"/>
</dbReference>